<dbReference type="EMBL" id="JACIIV010000002">
    <property type="protein sequence ID" value="MBB6226253.1"/>
    <property type="molecule type" value="Genomic_DNA"/>
</dbReference>
<evidence type="ECO:0008006" key="3">
    <source>
        <dbReference type="Google" id="ProtNLM"/>
    </source>
</evidence>
<dbReference type="Proteomes" id="UP000538147">
    <property type="component" value="Unassembled WGS sequence"/>
</dbReference>
<name>A0A841L5L3_9SPHN</name>
<keyword evidence="2" id="KW-1185">Reference proteome</keyword>
<dbReference type="AlphaFoldDB" id="A0A841L5L3"/>
<accession>A0A841L5L3</accession>
<protein>
    <recommendedName>
        <fullName evidence="3">Ribose-phosphate pyrophosphokinase</fullName>
    </recommendedName>
</protein>
<reference evidence="1 2" key="1">
    <citation type="submission" date="2020-08" db="EMBL/GenBank/DDBJ databases">
        <title>Genomic Encyclopedia of Type Strains, Phase IV (KMG-IV): sequencing the most valuable type-strain genomes for metagenomic binning, comparative biology and taxonomic classification.</title>
        <authorList>
            <person name="Goeker M."/>
        </authorList>
    </citation>
    <scope>NUCLEOTIDE SEQUENCE [LARGE SCALE GENOMIC DNA]</scope>
    <source>
        <strain evidence="1 2">DSM 102189</strain>
    </source>
</reference>
<comment type="caution">
    <text evidence="1">The sequence shown here is derived from an EMBL/GenBank/DDBJ whole genome shotgun (WGS) entry which is preliminary data.</text>
</comment>
<evidence type="ECO:0000313" key="2">
    <source>
        <dbReference type="Proteomes" id="UP000538147"/>
    </source>
</evidence>
<organism evidence="1 2">
    <name type="scientific">Polymorphobacter multimanifer</name>
    <dbReference type="NCBI Taxonomy" id="1070431"/>
    <lineage>
        <taxon>Bacteria</taxon>
        <taxon>Pseudomonadati</taxon>
        <taxon>Pseudomonadota</taxon>
        <taxon>Alphaproteobacteria</taxon>
        <taxon>Sphingomonadales</taxon>
        <taxon>Sphingosinicellaceae</taxon>
        <taxon>Polymorphobacter</taxon>
    </lineage>
</organism>
<proteinExistence type="predicted"/>
<gene>
    <name evidence="1" type="ORF">FHS79_000406</name>
</gene>
<dbReference type="RefSeq" id="WP_184194577.1">
    <property type="nucleotide sequence ID" value="NZ_JACIIV010000002.1"/>
</dbReference>
<evidence type="ECO:0000313" key="1">
    <source>
        <dbReference type="EMBL" id="MBB6226253.1"/>
    </source>
</evidence>
<sequence length="117" mass="12931">MNDALFDIDAIEALLRDAALRNAPLTYAEALAALGHPFSRPHMRALCKAIDHVDARAAAAGEPELAVLVVRASDGLPGQGWWVGRPDWHGKWEGPEAMRHVRALQAAAHAYWRRHRL</sequence>